<dbReference type="PROSITE" id="PS51039">
    <property type="entry name" value="ZF_AN1"/>
    <property type="match status" value="1"/>
</dbReference>
<evidence type="ECO:0000256" key="1">
    <source>
        <dbReference type="ARBA" id="ARBA00022723"/>
    </source>
</evidence>
<feature type="region of interest" description="Disordered" evidence="5">
    <location>
        <begin position="167"/>
        <end position="192"/>
    </location>
</feature>
<evidence type="ECO:0000313" key="9">
    <source>
        <dbReference type="EMBL" id="OQR78234.1"/>
    </source>
</evidence>
<feature type="domain" description="Ubiquitin-like" evidence="7">
    <location>
        <begin position="48"/>
        <end position="88"/>
    </location>
</feature>
<reference evidence="9 10" key="1">
    <citation type="journal article" date="2017" name="Gigascience">
        <title>Draft genome of the honey bee ectoparasitic mite, Tropilaelaps mercedesae, is shaped by the parasitic life history.</title>
        <authorList>
            <person name="Dong X."/>
            <person name="Armstrong S.D."/>
            <person name="Xia D."/>
            <person name="Makepeace B.L."/>
            <person name="Darby A.C."/>
            <person name="Kadowaki T."/>
        </authorList>
    </citation>
    <scope>NUCLEOTIDE SEQUENCE [LARGE SCALE GENOMIC DNA]</scope>
    <source>
        <strain evidence="9">Wuxi-XJTLU</strain>
    </source>
</reference>
<dbReference type="SMART" id="SM00154">
    <property type="entry name" value="ZnF_AN1"/>
    <property type="match status" value="1"/>
</dbReference>
<dbReference type="InterPro" id="IPR029071">
    <property type="entry name" value="Ubiquitin-like_domsf"/>
</dbReference>
<dbReference type="STRING" id="418985.A0A1V9XXL6"/>
<comment type="caution">
    <text evidence="9">The sequence shown here is derived from an EMBL/GenBank/DDBJ whole genome shotgun (WGS) entry which is preliminary data.</text>
</comment>
<dbReference type="Pfam" id="PF01428">
    <property type="entry name" value="zf-AN1"/>
    <property type="match status" value="1"/>
</dbReference>
<sequence>MLLLPRMVVMMAVSTAYWRQPEVEEGTAFAVYKAAAAAPQRLVEDACIPVAEQNLMFLEEELNDFHTLEDYNIKDSCTVRLSVGMKGGPINARRTLYLDDKNTITEMAKMLAANDVDGEISVVLVPHNGSYHVIPVPSLKRERDANAPSCSRERRRVNAASNTFMYVGSQNDDATGDGMGGRRSEENKATKNKMAALQKQLKEKRAAPTDPQPSAGTGASIVCSNGNRYHGTALIAPALLRRQSGQCCASNLQNSILPDAMPPAAASSVLVGAGVAGAEPPRKVVVPRLLTAHNTISLNVNELNSAQSLASYACAATAASGAGDGGGAFEASSSYSSGVERNLVLYPSAGPSGSAGNAQGETIFVSPYKGLFRCTADTTENASKEDVSSGTGRCSSAAAAPPPADNSPTVVERPPAVGSSQQAGQGPAGPAGSPPPSSSGLGAAKAQLLPSQVTPGVGTQPTPNKNHAQQQQQQQQQQQPQTDDVSLNKDEVKVERPSEEVACAPISAGTQSGNSCTDVTSTAFVAFGGALTPAPPKKKHPRCAVCNKKTGLASSYTCRCGGNFCATHRYAEAHECGHDYKTEGRQLLEKSNPLIQAAKLQKI</sequence>
<feature type="compositionally biased region" description="Basic and acidic residues" evidence="5">
    <location>
        <begin position="180"/>
        <end position="189"/>
    </location>
</feature>
<gene>
    <name evidence="9" type="ORF">BIW11_06535</name>
</gene>
<evidence type="ECO:0000256" key="4">
    <source>
        <dbReference type="PROSITE-ProRule" id="PRU00449"/>
    </source>
</evidence>
<dbReference type="PROSITE" id="PS50053">
    <property type="entry name" value="UBIQUITIN_2"/>
    <property type="match status" value="1"/>
</dbReference>
<keyword evidence="1" id="KW-0479">Metal-binding</keyword>
<feature type="domain" description="AN1-type" evidence="8">
    <location>
        <begin position="537"/>
        <end position="584"/>
    </location>
</feature>
<dbReference type="InterPro" id="IPR000626">
    <property type="entry name" value="Ubiquitin-like_dom"/>
</dbReference>
<feature type="compositionally biased region" description="Polar residues" evidence="5">
    <location>
        <begin position="449"/>
        <end position="468"/>
    </location>
</feature>
<dbReference type="EMBL" id="MNPL01002482">
    <property type="protein sequence ID" value="OQR78234.1"/>
    <property type="molecule type" value="Genomic_DNA"/>
</dbReference>
<dbReference type="Gene3D" id="3.10.20.90">
    <property type="entry name" value="Phosphatidylinositol 3-kinase Catalytic Subunit, Chain A, domain 1"/>
    <property type="match status" value="1"/>
</dbReference>
<dbReference type="PANTHER" id="PTHR46728">
    <property type="entry name" value="AN1-TYPE ZINC FINGER PROTEIN 4"/>
    <property type="match status" value="1"/>
</dbReference>
<dbReference type="InterPro" id="IPR000058">
    <property type="entry name" value="Znf_AN1"/>
</dbReference>
<dbReference type="SUPFAM" id="SSF54236">
    <property type="entry name" value="Ubiquitin-like"/>
    <property type="match status" value="1"/>
</dbReference>
<dbReference type="SUPFAM" id="SSF118310">
    <property type="entry name" value="AN1-like Zinc finger"/>
    <property type="match status" value="1"/>
</dbReference>
<dbReference type="InParanoid" id="A0A1V9XXL6"/>
<keyword evidence="3" id="KW-0862">Zinc</keyword>
<feature type="signal peptide" evidence="6">
    <location>
        <begin position="1"/>
        <end position="18"/>
    </location>
</feature>
<dbReference type="AlphaFoldDB" id="A0A1V9XXL6"/>
<feature type="compositionally biased region" description="Low complexity" evidence="5">
    <location>
        <begin position="469"/>
        <end position="481"/>
    </location>
</feature>
<evidence type="ECO:0008006" key="11">
    <source>
        <dbReference type="Google" id="ProtNLM"/>
    </source>
</evidence>
<feature type="chain" id="PRO_5013094012" description="AN1-type zinc finger protein 4-like" evidence="6">
    <location>
        <begin position="19"/>
        <end position="603"/>
    </location>
</feature>
<evidence type="ECO:0000259" key="7">
    <source>
        <dbReference type="PROSITE" id="PS50053"/>
    </source>
</evidence>
<evidence type="ECO:0000256" key="6">
    <source>
        <dbReference type="SAM" id="SignalP"/>
    </source>
</evidence>
<feature type="region of interest" description="Disordered" evidence="5">
    <location>
        <begin position="379"/>
        <end position="498"/>
    </location>
</feature>
<keyword evidence="2 4" id="KW-0863">Zinc-finger</keyword>
<accession>A0A1V9XXL6</accession>
<keyword evidence="6" id="KW-0732">Signal</keyword>
<evidence type="ECO:0000256" key="5">
    <source>
        <dbReference type="SAM" id="MobiDB-lite"/>
    </source>
</evidence>
<feature type="compositionally biased region" description="Basic and acidic residues" evidence="5">
    <location>
        <begin position="486"/>
        <end position="498"/>
    </location>
</feature>
<dbReference type="OrthoDB" id="756206at2759"/>
<protein>
    <recommendedName>
        <fullName evidence="11">AN1-type zinc finger protein 4-like</fullName>
    </recommendedName>
</protein>
<evidence type="ECO:0000256" key="3">
    <source>
        <dbReference type="ARBA" id="ARBA00022833"/>
    </source>
</evidence>
<proteinExistence type="predicted"/>
<dbReference type="InterPro" id="IPR035896">
    <property type="entry name" value="AN1-like_Znf"/>
</dbReference>
<organism evidence="9 10">
    <name type="scientific">Tropilaelaps mercedesae</name>
    <dbReference type="NCBI Taxonomy" id="418985"/>
    <lineage>
        <taxon>Eukaryota</taxon>
        <taxon>Metazoa</taxon>
        <taxon>Ecdysozoa</taxon>
        <taxon>Arthropoda</taxon>
        <taxon>Chelicerata</taxon>
        <taxon>Arachnida</taxon>
        <taxon>Acari</taxon>
        <taxon>Parasitiformes</taxon>
        <taxon>Mesostigmata</taxon>
        <taxon>Gamasina</taxon>
        <taxon>Dermanyssoidea</taxon>
        <taxon>Laelapidae</taxon>
        <taxon>Tropilaelaps</taxon>
    </lineage>
</organism>
<evidence type="ECO:0000259" key="8">
    <source>
        <dbReference type="PROSITE" id="PS51039"/>
    </source>
</evidence>
<dbReference type="Proteomes" id="UP000192247">
    <property type="component" value="Unassembled WGS sequence"/>
</dbReference>
<dbReference type="InterPro" id="IPR053061">
    <property type="entry name" value="AN1-type_zinc_finger"/>
</dbReference>
<dbReference type="GO" id="GO:0008270">
    <property type="term" value="F:zinc ion binding"/>
    <property type="evidence" value="ECO:0007669"/>
    <property type="project" value="UniProtKB-KW"/>
</dbReference>
<dbReference type="PANTHER" id="PTHR46728:SF1">
    <property type="entry name" value="AN1-TYPE ZINC FINGER PROTEIN 4"/>
    <property type="match status" value="1"/>
</dbReference>
<evidence type="ECO:0000256" key="2">
    <source>
        <dbReference type="ARBA" id="ARBA00022771"/>
    </source>
</evidence>
<dbReference type="Gene3D" id="4.10.1110.10">
    <property type="entry name" value="AN1-like Zinc finger"/>
    <property type="match status" value="1"/>
</dbReference>
<keyword evidence="10" id="KW-1185">Reference proteome</keyword>
<name>A0A1V9XXL6_9ACAR</name>
<evidence type="ECO:0000313" key="10">
    <source>
        <dbReference type="Proteomes" id="UP000192247"/>
    </source>
</evidence>
<feature type="compositionally biased region" description="Low complexity" evidence="5">
    <location>
        <begin position="415"/>
        <end position="431"/>
    </location>
</feature>